<dbReference type="PDB" id="8PZG">
    <property type="method" value="X-ray"/>
    <property type="resolution" value="1.40 A"/>
    <property type="chains" value="A/B=2-303"/>
</dbReference>
<reference evidence="1" key="1">
    <citation type="submission" date="2017-02" db="EMBL/GenBank/DDBJ databases">
        <title>Biochemical characterization and structural analysis of a novel esterase from metagenomic library useful for short-chain ester synthesis.</title>
        <authorList>
            <person name="Maester T.C."/>
            <person name="Pereira M.R."/>
            <person name="Lemos E.G.M."/>
        </authorList>
    </citation>
    <scope>NUCLEOTIDE SEQUENCE</scope>
</reference>
<proteinExistence type="evidence at protein level"/>
<gene>
    <name evidence="1" type="primary">est5</name>
</gene>
<evidence type="ECO:0007829" key="2">
    <source>
        <dbReference type="PDB" id="8PZG"/>
    </source>
</evidence>
<organism evidence="1">
    <name type="scientific">uncultured bacterium</name>
    <dbReference type="NCBI Taxonomy" id="77133"/>
    <lineage>
        <taxon>Bacteria</taxon>
        <taxon>environmental samples</taxon>
    </lineage>
</organism>
<protein>
    <submittedName>
        <fullName evidence="1">EST5</fullName>
    </submittedName>
</protein>
<evidence type="ECO:0000313" key="1">
    <source>
        <dbReference type="EMBL" id="AQL90333.1"/>
    </source>
</evidence>
<sequence>MTVNMKTAKANGITINYEDRGPADGTPLLFVNGYTSTMMNWPSELMNAFKARGFRVIRYDNRDVGLSEKLKGVPKIDEVVAALRAGETPRIPYTLADMAADGIGLLDALGIKRAHVMGISMGGMIVQSMAINHPDRLLSVTSIMSTTGNFDLPKATDEAMAALQQVPASDEREAVIRHRMKGRRVYQSPAYPMTDEALYARCAAEFDHMYYPEGASRQYAAIVGDGSRVERLKKVHVPFLVIHGKADPLVRVEGGIDTAKSVPGARLELIDGMGHDMPVELTSRFVELIEAHARAAERKAAAE</sequence>
<dbReference type="EMBL" id="KY563703">
    <property type="protein sequence ID" value="AQL90333.1"/>
    <property type="molecule type" value="Genomic_DNA"/>
</dbReference>
<keyword evidence="2" id="KW-0002">3D-structure</keyword>
<accession>A0ACD6B8Z2</accession>
<name>A0ACD6B8Z2_9BACT</name>
<accession>A0A2P0N9K8</accession>
<reference evidence="2" key="2">
    <citation type="submission" date="2023-07" db="PDB data bank">
        <title>Novel lipases isolated from metagenomic library.</title>
        <authorList>
            <person name="Rangel Pereira M."/>
            <person name="Balan A."/>
            <person name="Hyvonen M."/>
        </authorList>
    </citation>
    <scope>X-RAY CRYSTALLOGRAPHY (1.40 ANGSTROMS) OF 2-303</scope>
</reference>